<dbReference type="GO" id="GO:0044283">
    <property type="term" value="P:small molecule biosynthetic process"/>
    <property type="evidence" value="ECO:0007669"/>
    <property type="project" value="UniProtKB-ARBA"/>
</dbReference>
<evidence type="ECO:0000256" key="1">
    <source>
        <dbReference type="ARBA" id="ARBA00008056"/>
    </source>
</evidence>
<keyword evidence="2" id="KW-0560">Oxidoreductase</keyword>
<keyword evidence="5" id="KW-1185">Reference proteome</keyword>
<evidence type="ECO:0000259" key="3">
    <source>
        <dbReference type="PROSITE" id="PS51471"/>
    </source>
</evidence>
<comment type="caution">
    <text evidence="4">The sequence shown here is derived from an EMBL/GenBank/DDBJ whole genome shotgun (WGS) entry which is preliminary data.</text>
</comment>
<dbReference type="Pfam" id="PF03171">
    <property type="entry name" value="2OG-FeII_Oxy"/>
    <property type="match status" value="1"/>
</dbReference>
<dbReference type="AlphaFoldDB" id="A0A1V6SM02"/>
<dbReference type="OrthoDB" id="4478788at2759"/>
<comment type="similarity">
    <text evidence="1 2">Belongs to the iron/ascorbate-dependent oxidoreductase family.</text>
</comment>
<evidence type="ECO:0000313" key="4">
    <source>
        <dbReference type="EMBL" id="OQE14888.1"/>
    </source>
</evidence>
<feature type="domain" description="Fe2OG dioxygenase" evidence="3">
    <location>
        <begin position="156"/>
        <end position="275"/>
    </location>
</feature>
<name>A0A1V6SM02_9EURO</name>
<dbReference type="PANTHER" id="PTHR47990">
    <property type="entry name" value="2-OXOGLUTARATE (2OG) AND FE(II)-DEPENDENT OXYGENASE SUPERFAMILY PROTEIN-RELATED"/>
    <property type="match status" value="1"/>
</dbReference>
<dbReference type="GO" id="GO:0046872">
    <property type="term" value="F:metal ion binding"/>
    <property type="evidence" value="ECO:0007669"/>
    <property type="project" value="UniProtKB-KW"/>
</dbReference>
<dbReference type="SUPFAM" id="SSF51197">
    <property type="entry name" value="Clavaminate synthase-like"/>
    <property type="match status" value="1"/>
</dbReference>
<dbReference type="InterPro" id="IPR044861">
    <property type="entry name" value="IPNS-like_FE2OG_OXY"/>
</dbReference>
<keyword evidence="2" id="KW-0408">Iron</keyword>
<reference evidence="5" key="1">
    <citation type="journal article" date="2017" name="Nat. Microbiol.">
        <title>Global analysis of biosynthetic gene clusters reveals vast potential of secondary metabolite production in Penicillium species.</title>
        <authorList>
            <person name="Nielsen J.C."/>
            <person name="Grijseels S."/>
            <person name="Prigent S."/>
            <person name="Ji B."/>
            <person name="Dainat J."/>
            <person name="Nielsen K.F."/>
            <person name="Frisvad J.C."/>
            <person name="Workman M."/>
            <person name="Nielsen J."/>
        </authorList>
    </citation>
    <scope>NUCLEOTIDE SEQUENCE [LARGE SCALE GENOMIC DNA]</scope>
    <source>
        <strain evidence="5">IBT 24891</strain>
    </source>
</reference>
<accession>A0A1V6SM02</accession>
<dbReference type="InterPro" id="IPR026992">
    <property type="entry name" value="DIOX_N"/>
</dbReference>
<dbReference type="EMBL" id="MLKD01000032">
    <property type="protein sequence ID" value="OQE14888.1"/>
    <property type="molecule type" value="Genomic_DNA"/>
</dbReference>
<sequence length="310" mass="35030">MVTREVPSVSYADLLEHDTDTRDLARTALVKSLNDYGACRIRDHGIPQDLIDNCFDKSWNFFERDLNDKIAETESSGTSSASRFVPFGSEEIRGEAHLDETLEFQYGAYEMESNWSEPSQKLVDASKSLHDECNRVRVNLLDSLSSAINLSNSLNSIHSTRNSYFAPYYYSFQDENDTNPLRVPPHIDPTTILMNFQDEHAGLEVADLSNRRGSLSATTVEKSATFVPVHYQPGEFLLLIGHVMRRLVPDVKHSVHRVKRPVGIRGFHLNYWIVPDLDTSCDFGDKKEDVAGYLARVFPAALRNTNTVQA</sequence>
<organism evidence="4 5">
    <name type="scientific">Penicillium steckii</name>
    <dbReference type="NCBI Taxonomy" id="303698"/>
    <lineage>
        <taxon>Eukaryota</taxon>
        <taxon>Fungi</taxon>
        <taxon>Dikarya</taxon>
        <taxon>Ascomycota</taxon>
        <taxon>Pezizomycotina</taxon>
        <taxon>Eurotiomycetes</taxon>
        <taxon>Eurotiomycetidae</taxon>
        <taxon>Eurotiales</taxon>
        <taxon>Aspergillaceae</taxon>
        <taxon>Penicillium</taxon>
    </lineage>
</organism>
<protein>
    <recommendedName>
        <fullName evidence="3">Fe2OG dioxygenase domain-containing protein</fullName>
    </recommendedName>
</protein>
<dbReference type="InterPro" id="IPR005123">
    <property type="entry name" value="Oxoglu/Fe-dep_dioxygenase_dom"/>
</dbReference>
<dbReference type="Gene3D" id="2.60.120.330">
    <property type="entry name" value="B-lactam Antibiotic, Isopenicillin N Synthase, Chain"/>
    <property type="match status" value="1"/>
</dbReference>
<dbReference type="PROSITE" id="PS51471">
    <property type="entry name" value="FE2OG_OXY"/>
    <property type="match status" value="1"/>
</dbReference>
<dbReference type="Proteomes" id="UP000191285">
    <property type="component" value="Unassembled WGS sequence"/>
</dbReference>
<dbReference type="STRING" id="303698.A0A1V6SM02"/>
<evidence type="ECO:0000256" key="2">
    <source>
        <dbReference type="RuleBase" id="RU003682"/>
    </source>
</evidence>
<keyword evidence="2" id="KW-0479">Metal-binding</keyword>
<proteinExistence type="inferred from homology"/>
<dbReference type="Pfam" id="PF14226">
    <property type="entry name" value="DIOX_N"/>
    <property type="match status" value="1"/>
</dbReference>
<dbReference type="GO" id="GO:0016491">
    <property type="term" value="F:oxidoreductase activity"/>
    <property type="evidence" value="ECO:0007669"/>
    <property type="project" value="UniProtKB-KW"/>
</dbReference>
<dbReference type="InterPro" id="IPR050231">
    <property type="entry name" value="Iron_ascorbate_oxido_reductase"/>
</dbReference>
<evidence type="ECO:0000313" key="5">
    <source>
        <dbReference type="Proteomes" id="UP000191285"/>
    </source>
</evidence>
<dbReference type="InterPro" id="IPR027443">
    <property type="entry name" value="IPNS-like_sf"/>
</dbReference>
<gene>
    <name evidence="4" type="ORF">PENSTE_c032G06294</name>
</gene>